<accession>A0AAW1JY48</accession>
<dbReference type="Proteomes" id="UP001458880">
    <property type="component" value="Unassembled WGS sequence"/>
</dbReference>
<proteinExistence type="predicted"/>
<dbReference type="EMBL" id="JASPKY010000300">
    <property type="protein sequence ID" value="KAK9709874.1"/>
    <property type="molecule type" value="Genomic_DNA"/>
</dbReference>
<organism evidence="1 2">
    <name type="scientific">Popillia japonica</name>
    <name type="common">Japanese beetle</name>
    <dbReference type="NCBI Taxonomy" id="7064"/>
    <lineage>
        <taxon>Eukaryota</taxon>
        <taxon>Metazoa</taxon>
        <taxon>Ecdysozoa</taxon>
        <taxon>Arthropoda</taxon>
        <taxon>Hexapoda</taxon>
        <taxon>Insecta</taxon>
        <taxon>Pterygota</taxon>
        <taxon>Neoptera</taxon>
        <taxon>Endopterygota</taxon>
        <taxon>Coleoptera</taxon>
        <taxon>Polyphaga</taxon>
        <taxon>Scarabaeiformia</taxon>
        <taxon>Scarabaeidae</taxon>
        <taxon>Rutelinae</taxon>
        <taxon>Popillia</taxon>
    </lineage>
</organism>
<comment type="caution">
    <text evidence="1">The sequence shown here is derived from an EMBL/GenBank/DDBJ whole genome shotgun (WGS) entry which is preliminary data.</text>
</comment>
<reference evidence="1 2" key="1">
    <citation type="journal article" date="2024" name="BMC Genomics">
        <title>De novo assembly and annotation of Popillia japonica's genome with initial clues to its potential as an invasive pest.</title>
        <authorList>
            <person name="Cucini C."/>
            <person name="Boschi S."/>
            <person name="Funari R."/>
            <person name="Cardaioli E."/>
            <person name="Iannotti N."/>
            <person name="Marturano G."/>
            <person name="Paoli F."/>
            <person name="Bruttini M."/>
            <person name="Carapelli A."/>
            <person name="Frati F."/>
            <person name="Nardi F."/>
        </authorList>
    </citation>
    <scope>NUCLEOTIDE SEQUENCE [LARGE SCALE GENOMIC DNA]</scope>
    <source>
        <strain evidence="1">DMR45628</strain>
    </source>
</reference>
<name>A0AAW1JY48_POPJA</name>
<evidence type="ECO:0000313" key="2">
    <source>
        <dbReference type="Proteomes" id="UP001458880"/>
    </source>
</evidence>
<keyword evidence="2" id="KW-1185">Reference proteome</keyword>
<dbReference type="AlphaFoldDB" id="A0AAW1JY48"/>
<gene>
    <name evidence="1" type="ORF">QE152_g26328</name>
</gene>
<evidence type="ECO:0000313" key="1">
    <source>
        <dbReference type="EMBL" id="KAK9709874.1"/>
    </source>
</evidence>
<sequence>YQDGIIDLSETAALNPVLKYASLVVVLVPGRGLPDDFLLFTWSSKVSDRPSGRLNEVLQSRGVSEKKLRGMQKRNAVYKFDIMFGSRNGRSEDYSFE</sequence>
<feature type="non-terminal residue" evidence="1">
    <location>
        <position position="1"/>
    </location>
</feature>
<protein>
    <submittedName>
        <fullName evidence="1">Uncharacterized protein</fullName>
    </submittedName>
</protein>